<protein>
    <submittedName>
        <fullName evidence="1">Uncharacterized protein</fullName>
    </submittedName>
</protein>
<accession>A0AAF0PT61</accession>
<organism evidence="1 2">
    <name type="scientific">Solanum verrucosum</name>
    <dbReference type="NCBI Taxonomy" id="315347"/>
    <lineage>
        <taxon>Eukaryota</taxon>
        <taxon>Viridiplantae</taxon>
        <taxon>Streptophyta</taxon>
        <taxon>Embryophyta</taxon>
        <taxon>Tracheophyta</taxon>
        <taxon>Spermatophyta</taxon>
        <taxon>Magnoliopsida</taxon>
        <taxon>eudicotyledons</taxon>
        <taxon>Gunneridae</taxon>
        <taxon>Pentapetalae</taxon>
        <taxon>asterids</taxon>
        <taxon>lamiids</taxon>
        <taxon>Solanales</taxon>
        <taxon>Solanaceae</taxon>
        <taxon>Solanoideae</taxon>
        <taxon>Solaneae</taxon>
        <taxon>Solanum</taxon>
    </lineage>
</organism>
<evidence type="ECO:0000313" key="1">
    <source>
        <dbReference type="EMBL" id="WMV09425.1"/>
    </source>
</evidence>
<proteinExistence type="predicted"/>
<gene>
    <name evidence="1" type="ORF">MTR67_002810</name>
</gene>
<name>A0AAF0PT61_SOLVR</name>
<sequence length="72" mass="7972">MAKIITQLDLLFKHVMGGGLKSVNVVGTNSGQCLNDANFAILYNEEVKYLGNQVRGSQTNLSTTKWKSRLEQ</sequence>
<dbReference type="AlphaFoldDB" id="A0AAF0PT61"/>
<evidence type="ECO:0000313" key="2">
    <source>
        <dbReference type="Proteomes" id="UP001234989"/>
    </source>
</evidence>
<dbReference type="EMBL" id="CP133612">
    <property type="protein sequence ID" value="WMV09425.1"/>
    <property type="molecule type" value="Genomic_DNA"/>
</dbReference>
<dbReference type="Proteomes" id="UP001234989">
    <property type="component" value="Chromosome 1"/>
</dbReference>
<keyword evidence="2" id="KW-1185">Reference proteome</keyword>
<reference evidence="1" key="1">
    <citation type="submission" date="2023-08" db="EMBL/GenBank/DDBJ databases">
        <title>A de novo genome assembly of Solanum verrucosum Schlechtendal, a Mexican diploid species geographically isolated from the other diploid A-genome species in potato relatives.</title>
        <authorList>
            <person name="Hosaka K."/>
        </authorList>
    </citation>
    <scope>NUCLEOTIDE SEQUENCE</scope>
    <source>
        <tissue evidence="1">Young leaves</tissue>
    </source>
</reference>